<evidence type="ECO:0000259" key="4">
    <source>
        <dbReference type="PROSITE" id="PS50158"/>
    </source>
</evidence>
<dbReference type="EMBL" id="DF238824">
    <property type="protein sequence ID" value="GAC99153.1"/>
    <property type="molecule type" value="Genomic_DNA"/>
</dbReference>
<feature type="region of interest" description="Disordered" evidence="3">
    <location>
        <begin position="465"/>
        <end position="499"/>
    </location>
</feature>
<sequence>MSYHPSHAAAHHTSFLNAGIPINYAHNHSASASPNTNASLLASNMSSHSFPMAPSPNNGTPQPQQQQQQTPQQAQQVAVTPAQQQSQPGTSAPPGVPDQDGLIAPPSMPLELDFDNLESASNYMHTYALSQGFDIRIQWSANNQTRICWSCYRGGFPESLNQDGTPNTKKRQIPKDKERRKRGSLKIGCPFRVQCTKNWKTGKMELRILEGRHKHQMETDRENLPSQVRRIKNQRTGQDSPGTPQAGNAAANAVAQAANLTSTPTPAPGSKASGSKASASKARANNAARNGTANRNTPATQRAPQPSDQAQALVVNAAAGPSAHQHLSLLGTPTPVNGTSTMLDLDSDSVLETTTTPNKPSFERQMLNLLGVYDRSDTASRSIMDNELEAMLSRAESRLGGSASKRRKTANGSAAAIMDANSLPVLTVPATGGGGAAIASLARTAWNGRVTPTAANGVASPLRAAATAGGTPQTPLSQLGTQQQQTLPPSSGKGSARCSNCKEYGHNRRRCPLG</sequence>
<name>R9PCM4_PSEHS</name>
<accession>R9PCM4</accession>
<keyword evidence="2" id="KW-0862">Zinc</keyword>
<protein>
    <recommendedName>
        <fullName evidence="4">CCHC-type domain-containing protein</fullName>
    </recommendedName>
</protein>
<feature type="compositionally biased region" description="Low complexity" evidence="3">
    <location>
        <begin position="246"/>
        <end position="259"/>
    </location>
</feature>
<dbReference type="GeneID" id="24112019"/>
<feature type="compositionally biased region" description="Low complexity" evidence="3">
    <location>
        <begin position="465"/>
        <end position="492"/>
    </location>
</feature>
<dbReference type="InterPro" id="IPR036875">
    <property type="entry name" value="Znf_CCHC_sf"/>
</dbReference>
<feature type="compositionally biased region" description="Low complexity" evidence="3">
    <location>
        <begin position="268"/>
        <end position="300"/>
    </location>
</feature>
<feature type="domain" description="CCHC-type" evidence="4">
    <location>
        <begin position="497"/>
        <end position="512"/>
    </location>
</feature>
<dbReference type="GO" id="GO:0003676">
    <property type="term" value="F:nucleic acid binding"/>
    <property type="evidence" value="ECO:0007669"/>
    <property type="project" value="InterPro"/>
</dbReference>
<dbReference type="GO" id="GO:0006397">
    <property type="term" value="P:mRNA processing"/>
    <property type="evidence" value="ECO:0007669"/>
    <property type="project" value="UniProtKB-KW"/>
</dbReference>
<feature type="region of interest" description="Disordered" evidence="3">
    <location>
        <begin position="233"/>
        <end position="309"/>
    </location>
</feature>
<keyword evidence="2" id="KW-0863">Zinc-finger</keyword>
<feature type="region of interest" description="Disordered" evidence="3">
    <location>
        <begin position="29"/>
        <end position="108"/>
    </location>
</feature>
<dbReference type="SUPFAM" id="SSF57756">
    <property type="entry name" value="Retrovirus zinc finger-like domains"/>
    <property type="match status" value="1"/>
</dbReference>
<gene>
    <name evidence="5" type="ORF">PHSY_006752</name>
</gene>
<feature type="region of interest" description="Disordered" evidence="3">
    <location>
        <begin position="158"/>
        <end position="184"/>
    </location>
</feature>
<dbReference type="STRING" id="1305764.R9PCM4"/>
<dbReference type="Proteomes" id="UP000014071">
    <property type="component" value="Unassembled WGS sequence"/>
</dbReference>
<dbReference type="InterPro" id="IPR001878">
    <property type="entry name" value="Znf_CCHC"/>
</dbReference>
<feature type="compositionally biased region" description="Polar residues" evidence="3">
    <location>
        <begin position="234"/>
        <end position="245"/>
    </location>
</feature>
<evidence type="ECO:0000256" key="3">
    <source>
        <dbReference type="SAM" id="MobiDB-lite"/>
    </source>
</evidence>
<proteinExistence type="predicted"/>
<keyword evidence="2" id="KW-0479">Metal-binding</keyword>
<evidence type="ECO:0000256" key="1">
    <source>
        <dbReference type="ARBA" id="ARBA00022664"/>
    </source>
</evidence>
<feature type="compositionally biased region" description="Basic residues" evidence="3">
    <location>
        <begin position="168"/>
        <end position="184"/>
    </location>
</feature>
<reference evidence="6" key="1">
    <citation type="journal article" date="2013" name="Genome Announc.">
        <title>Draft genome sequence of the basidiomycetous yeast-like fungus Pseudozyma hubeiensis SY62, which produces an abundant amount of the biosurfactant mannosylerythritol lipids.</title>
        <authorList>
            <person name="Konishi M."/>
            <person name="Hatada Y."/>
            <person name="Horiuchi J."/>
        </authorList>
    </citation>
    <scope>NUCLEOTIDE SEQUENCE [LARGE SCALE GENOMIC DNA]</scope>
    <source>
        <strain evidence="6">SY62</strain>
    </source>
</reference>
<dbReference type="eggNOG" id="KOG4818">
    <property type="taxonomic scope" value="Eukaryota"/>
</dbReference>
<evidence type="ECO:0000256" key="2">
    <source>
        <dbReference type="PROSITE-ProRule" id="PRU00047"/>
    </source>
</evidence>
<evidence type="ECO:0000313" key="5">
    <source>
        <dbReference type="EMBL" id="GAC99153.1"/>
    </source>
</evidence>
<organism evidence="5 6">
    <name type="scientific">Pseudozyma hubeiensis (strain SY62)</name>
    <name type="common">Yeast</name>
    <dbReference type="NCBI Taxonomy" id="1305764"/>
    <lineage>
        <taxon>Eukaryota</taxon>
        <taxon>Fungi</taxon>
        <taxon>Dikarya</taxon>
        <taxon>Basidiomycota</taxon>
        <taxon>Ustilaginomycotina</taxon>
        <taxon>Ustilaginomycetes</taxon>
        <taxon>Ustilaginales</taxon>
        <taxon>Ustilaginaceae</taxon>
        <taxon>Pseudozyma</taxon>
    </lineage>
</organism>
<dbReference type="PROSITE" id="PS50158">
    <property type="entry name" value="ZF_CCHC"/>
    <property type="match status" value="1"/>
</dbReference>
<dbReference type="RefSeq" id="XP_012192740.1">
    <property type="nucleotide sequence ID" value="XM_012337350.1"/>
</dbReference>
<evidence type="ECO:0000313" key="6">
    <source>
        <dbReference type="Proteomes" id="UP000014071"/>
    </source>
</evidence>
<feature type="compositionally biased region" description="Polar residues" evidence="3">
    <location>
        <begin position="29"/>
        <end position="59"/>
    </location>
</feature>
<dbReference type="PANTHER" id="PTHR47718">
    <property type="entry name" value="OS01G0519700 PROTEIN"/>
    <property type="match status" value="1"/>
</dbReference>
<keyword evidence="6" id="KW-1185">Reference proteome</keyword>
<keyword evidence="1" id="KW-0507">mRNA processing</keyword>
<dbReference type="OrthoDB" id="2555028at2759"/>
<dbReference type="HOGENOM" id="CLU_546430_0_0_1"/>
<dbReference type="GO" id="GO:0008270">
    <property type="term" value="F:zinc ion binding"/>
    <property type="evidence" value="ECO:0007669"/>
    <property type="project" value="UniProtKB-KW"/>
</dbReference>
<feature type="compositionally biased region" description="Low complexity" evidence="3">
    <location>
        <begin position="60"/>
        <end position="88"/>
    </location>
</feature>
<dbReference type="AlphaFoldDB" id="R9PCM4"/>